<organism evidence="1 2">
    <name type="scientific">Adineta steineri</name>
    <dbReference type="NCBI Taxonomy" id="433720"/>
    <lineage>
        <taxon>Eukaryota</taxon>
        <taxon>Metazoa</taxon>
        <taxon>Spiralia</taxon>
        <taxon>Gnathifera</taxon>
        <taxon>Rotifera</taxon>
        <taxon>Eurotatoria</taxon>
        <taxon>Bdelloidea</taxon>
        <taxon>Adinetida</taxon>
        <taxon>Adinetidae</taxon>
        <taxon>Adineta</taxon>
    </lineage>
</organism>
<protein>
    <submittedName>
        <fullName evidence="1">Uncharacterized protein</fullName>
    </submittedName>
</protein>
<accession>A0A815R368</accession>
<gene>
    <name evidence="1" type="ORF">VCS650_LOCUS40552</name>
</gene>
<comment type="caution">
    <text evidence="1">The sequence shown here is derived from an EMBL/GenBank/DDBJ whole genome shotgun (WGS) entry which is preliminary data.</text>
</comment>
<reference evidence="1" key="1">
    <citation type="submission" date="2021-02" db="EMBL/GenBank/DDBJ databases">
        <authorList>
            <person name="Nowell W R."/>
        </authorList>
    </citation>
    <scope>NUCLEOTIDE SEQUENCE</scope>
</reference>
<proteinExistence type="predicted"/>
<feature type="non-terminal residue" evidence="1">
    <location>
        <position position="1"/>
    </location>
</feature>
<dbReference type="EMBL" id="CAJNON010001538">
    <property type="protein sequence ID" value="CAF1469941.1"/>
    <property type="molecule type" value="Genomic_DNA"/>
</dbReference>
<sequence>ELLWKYMETIYGYKKAIDLFSQLILNAISWQQLQYHMRNDILKTLSPDDTKELLPIMKSILRIS</sequence>
<evidence type="ECO:0000313" key="2">
    <source>
        <dbReference type="Proteomes" id="UP000663891"/>
    </source>
</evidence>
<name>A0A815R368_9BILA</name>
<evidence type="ECO:0000313" key="1">
    <source>
        <dbReference type="EMBL" id="CAF1469941.1"/>
    </source>
</evidence>
<dbReference type="OrthoDB" id="6352325at2759"/>
<dbReference type="Proteomes" id="UP000663891">
    <property type="component" value="Unassembled WGS sequence"/>
</dbReference>
<dbReference type="AlphaFoldDB" id="A0A815R368"/>